<keyword evidence="6" id="KW-1185">Reference proteome</keyword>
<dbReference type="InterPro" id="IPR052444">
    <property type="entry name" value="Spz/Toll_ligand-like"/>
</dbReference>
<dbReference type="PANTHER" id="PTHR23199">
    <property type="entry name" value="NEUROTROPHIN 1-RELATED"/>
    <property type="match status" value="1"/>
</dbReference>
<feature type="domain" description="Spaetzle" evidence="5">
    <location>
        <begin position="131"/>
        <end position="223"/>
    </location>
</feature>
<feature type="non-terminal residue" evidence="7">
    <location>
        <position position="235"/>
    </location>
</feature>
<keyword evidence="3" id="KW-0325">Glycoprotein</keyword>
<dbReference type="SUPFAM" id="SSF57501">
    <property type="entry name" value="Cystine-knot cytokines"/>
    <property type="match status" value="1"/>
</dbReference>
<name>A0ABM1BFX5_LIMPO</name>
<evidence type="ECO:0000256" key="4">
    <source>
        <dbReference type="SAM" id="MobiDB-lite"/>
    </source>
</evidence>
<gene>
    <name evidence="7" type="primary">LOC106465528</name>
</gene>
<protein>
    <submittedName>
        <fullName evidence="7">Uncharacterized protein LOC106465528</fullName>
    </submittedName>
</protein>
<evidence type="ECO:0000256" key="3">
    <source>
        <dbReference type="ARBA" id="ARBA00023180"/>
    </source>
</evidence>
<dbReference type="RefSeq" id="XP_013781207.1">
    <property type="nucleotide sequence ID" value="XM_013925753.1"/>
</dbReference>
<dbReference type="Pfam" id="PF16077">
    <property type="entry name" value="Spaetzle"/>
    <property type="match status" value="1"/>
</dbReference>
<evidence type="ECO:0000256" key="2">
    <source>
        <dbReference type="ARBA" id="ARBA00023157"/>
    </source>
</evidence>
<evidence type="ECO:0000313" key="6">
    <source>
        <dbReference type="Proteomes" id="UP000694941"/>
    </source>
</evidence>
<feature type="compositionally biased region" description="Basic and acidic residues" evidence="4">
    <location>
        <begin position="17"/>
        <end position="40"/>
    </location>
</feature>
<evidence type="ECO:0000259" key="5">
    <source>
        <dbReference type="Pfam" id="PF16077"/>
    </source>
</evidence>
<dbReference type="Gene3D" id="2.10.90.10">
    <property type="entry name" value="Cystine-knot cytokines"/>
    <property type="match status" value="1"/>
</dbReference>
<evidence type="ECO:0000313" key="7">
    <source>
        <dbReference type="RefSeq" id="XP_013781207.1"/>
    </source>
</evidence>
<reference evidence="7" key="1">
    <citation type="submission" date="2025-08" db="UniProtKB">
        <authorList>
            <consortium name="RefSeq"/>
        </authorList>
    </citation>
    <scope>IDENTIFICATION</scope>
    <source>
        <tissue evidence="7">Muscle</tissue>
    </source>
</reference>
<dbReference type="InterPro" id="IPR029034">
    <property type="entry name" value="Cystine-knot_cytokine"/>
</dbReference>
<dbReference type="GeneID" id="106465528"/>
<proteinExistence type="predicted"/>
<sequence>MWKEKWQIPTNIAEILESKDGEQKSKVPELNIEDEHKPSESGKSISRSVHRSNPRSGHGGYGKDDYGPAGTTKAPNCAQYSRYYCSYKEDYPIDIVTTVSKYMKWPFEKLFRDLKFIKMPKPANTGYGALVCDSITRIVRPGWAKNTNGRWLVVINTDYYQQYVTEVICRYENSYCNFVPPCYHATCQQRYNTQYLLVIDPYNPYRGPFLSQFLFPSCCVCHVPNLKPYSKSGKH</sequence>
<keyword evidence="1" id="KW-0732">Signal</keyword>
<organism evidence="6 7">
    <name type="scientific">Limulus polyphemus</name>
    <name type="common">Atlantic horseshoe crab</name>
    <dbReference type="NCBI Taxonomy" id="6850"/>
    <lineage>
        <taxon>Eukaryota</taxon>
        <taxon>Metazoa</taxon>
        <taxon>Ecdysozoa</taxon>
        <taxon>Arthropoda</taxon>
        <taxon>Chelicerata</taxon>
        <taxon>Merostomata</taxon>
        <taxon>Xiphosura</taxon>
        <taxon>Limulidae</taxon>
        <taxon>Limulus</taxon>
    </lineage>
</organism>
<keyword evidence="2" id="KW-1015">Disulfide bond</keyword>
<accession>A0ABM1BFX5</accession>
<dbReference type="PANTHER" id="PTHR23199:SF12">
    <property type="entry name" value="NEUROTROPHIN 1-RELATED"/>
    <property type="match status" value="1"/>
</dbReference>
<dbReference type="InterPro" id="IPR032104">
    <property type="entry name" value="Spaetzle"/>
</dbReference>
<dbReference type="Proteomes" id="UP000694941">
    <property type="component" value="Unplaced"/>
</dbReference>
<evidence type="ECO:0000256" key="1">
    <source>
        <dbReference type="ARBA" id="ARBA00022729"/>
    </source>
</evidence>
<feature type="region of interest" description="Disordered" evidence="4">
    <location>
        <begin position="17"/>
        <end position="68"/>
    </location>
</feature>